<evidence type="ECO:0000259" key="1">
    <source>
        <dbReference type="PROSITE" id="PS51819"/>
    </source>
</evidence>
<dbReference type="Proteomes" id="UP000077381">
    <property type="component" value="Unassembled WGS sequence"/>
</dbReference>
<sequence length="150" mass="15932">MILAMSELPSRLSVVTLGTRDLPRLRRFYCGLGWEEIPSSDDDWAGFLLGGVLLALYPVDELAAEAATVTPSPSVWSGITLACNVDSREQVDAAFAAAVATGAIAVADPVDRPWGGRSAYIADPEGNRWEIAWASSARFDDRGALTGFGS</sequence>
<proteinExistence type="predicted"/>
<reference evidence="2 3" key="1">
    <citation type="submission" date="2015-12" db="EMBL/GenBank/DDBJ databases">
        <title>Genome sequence of Streptomyces sp. G25.</title>
        <authorList>
            <person name="Poehlein A."/>
            <person name="Roettig A."/>
            <person name="Hiessl S."/>
            <person name="Hauschild P."/>
            <person name="Schauer J."/>
            <person name="Madkour M.H."/>
            <person name="Al-Ansari A.M."/>
            <person name="Almakishah N.H."/>
            <person name="Steinbuechel A."/>
            <person name="Daniel R."/>
        </authorList>
    </citation>
    <scope>NUCLEOTIDE SEQUENCE [LARGE SCALE GENOMIC DNA]</scope>
    <source>
        <strain evidence="3">G25(2015)</strain>
    </source>
</reference>
<dbReference type="InterPro" id="IPR037523">
    <property type="entry name" value="VOC_core"/>
</dbReference>
<protein>
    <submittedName>
        <fullName evidence="2">Glyoxalase-like domain protein</fullName>
    </submittedName>
</protein>
<evidence type="ECO:0000313" key="2">
    <source>
        <dbReference type="EMBL" id="OAH14337.1"/>
    </source>
</evidence>
<feature type="domain" description="VOC" evidence="1">
    <location>
        <begin position="11"/>
        <end position="134"/>
    </location>
</feature>
<dbReference type="EMBL" id="LOHS01000066">
    <property type="protein sequence ID" value="OAH14337.1"/>
    <property type="molecule type" value="Genomic_DNA"/>
</dbReference>
<keyword evidence="3" id="KW-1185">Reference proteome</keyword>
<comment type="caution">
    <text evidence="2">The sequence shown here is derived from an EMBL/GenBank/DDBJ whole genome shotgun (WGS) entry which is preliminary data.</text>
</comment>
<organism evidence="2 3">
    <name type="scientific">Streptomyces jeddahensis</name>
    <dbReference type="NCBI Taxonomy" id="1716141"/>
    <lineage>
        <taxon>Bacteria</taxon>
        <taxon>Bacillati</taxon>
        <taxon>Actinomycetota</taxon>
        <taxon>Actinomycetes</taxon>
        <taxon>Kitasatosporales</taxon>
        <taxon>Streptomycetaceae</taxon>
        <taxon>Streptomyces</taxon>
    </lineage>
</organism>
<dbReference type="STRING" id="1716141.STSP_22840"/>
<dbReference type="Pfam" id="PF00903">
    <property type="entry name" value="Glyoxalase"/>
    <property type="match status" value="1"/>
</dbReference>
<dbReference type="InterPro" id="IPR004360">
    <property type="entry name" value="Glyas_Fos-R_dOase_dom"/>
</dbReference>
<dbReference type="PANTHER" id="PTHR36503">
    <property type="entry name" value="BLR2520 PROTEIN"/>
    <property type="match status" value="1"/>
</dbReference>
<dbReference type="PROSITE" id="PS51819">
    <property type="entry name" value="VOC"/>
    <property type="match status" value="1"/>
</dbReference>
<accession>A0A177HUY1</accession>
<dbReference type="PANTHER" id="PTHR36503:SF1">
    <property type="entry name" value="BLR2520 PROTEIN"/>
    <property type="match status" value="1"/>
</dbReference>
<dbReference type="SUPFAM" id="SSF54593">
    <property type="entry name" value="Glyoxalase/Bleomycin resistance protein/Dihydroxybiphenyl dioxygenase"/>
    <property type="match status" value="1"/>
</dbReference>
<dbReference type="PATRIC" id="fig|1716141.3.peg.2404"/>
<evidence type="ECO:0000313" key="3">
    <source>
        <dbReference type="Proteomes" id="UP000077381"/>
    </source>
</evidence>
<gene>
    <name evidence="2" type="ORF">STSP_22840</name>
</gene>
<name>A0A177HUY1_9ACTN</name>
<dbReference type="Gene3D" id="3.10.180.10">
    <property type="entry name" value="2,3-Dihydroxybiphenyl 1,2-Dioxygenase, domain 1"/>
    <property type="match status" value="1"/>
</dbReference>
<dbReference type="AlphaFoldDB" id="A0A177HUY1"/>
<dbReference type="InterPro" id="IPR029068">
    <property type="entry name" value="Glyas_Bleomycin-R_OHBP_Dase"/>
</dbReference>